<gene>
    <name evidence="1" type="ORF">HNR12_001327</name>
</gene>
<protein>
    <submittedName>
        <fullName evidence="1">Uncharacterized protein</fullName>
    </submittedName>
</protein>
<evidence type="ECO:0000313" key="2">
    <source>
        <dbReference type="Proteomes" id="UP000575985"/>
    </source>
</evidence>
<evidence type="ECO:0000313" key="1">
    <source>
        <dbReference type="EMBL" id="NYI95050.1"/>
    </source>
</evidence>
<proteinExistence type="predicted"/>
<organism evidence="1 2">
    <name type="scientific">Streptomonospora nanhaiensis</name>
    <dbReference type="NCBI Taxonomy" id="1323731"/>
    <lineage>
        <taxon>Bacteria</taxon>
        <taxon>Bacillati</taxon>
        <taxon>Actinomycetota</taxon>
        <taxon>Actinomycetes</taxon>
        <taxon>Streptosporangiales</taxon>
        <taxon>Nocardiopsidaceae</taxon>
        <taxon>Streptomonospora</taxon>
    </lineage>
</organism>
<dbReference type="AlphaFoldDB" id="A0A853BJ53"/>
<comment type="caution">
    <text evidence="1">The sequence shown here is derived from an EMBL/GenBank/DDBJ whole genome shotgun (WGS) entry which is preliminary data.</text>
</comment>
<reference evidence="1 2" key="1">
    <citation type="submission" date="2020-07" db="EMBL/GenBank/DDBJ databases">
        <title>Sequencing the genomes of 1000 actinobacteria strains.</title>
        <authorList>
            <person name="Klenk H.-P."/>
        </authorList>
    </citation>
    <scope>NUCLEOTIDE SEQUENCE [LARGE SCALE GENOMIC DNA]</scope>
    <source>
        <strain evidence="1 2">DSM 45927</strain>
    </source>
</reference>
<sequence length="32" mass="3492">MDTRQVLAVAAVVAVAAFGALQAWPHRRRCAR</sequence>
<keyword evidence="2" id="KW-1185">Reference proteome</keyword>
<name>A0A853BJ53_9ACTN</name>
<dbReference type="Proteomes" id="UP000575985">
    <property type="component" value="Unassembled WGS sequence"/>
</dbReference>
<accession>A0A853BJ53</accession>
<dbReference type="EMBL" id="JACCFO010000001">
    <property type="protein sequence ID" value="NYI95050.1"/>
    <property type="molecule type" value="Genomic_DNA"/>
</dbReference>